<dbReference type="AlphaFoldDB" id="A0A813DI75"/>
<accession>A0A813DI75</accession>
<dbReference type="CDD" id="cd02440">
    <property type="entry name" value="AdoMet_MTases"/>
    <property type="match status" value="1"/>
</dbReference>
<evidence type="ECO:0000313" key="3">
    <source>
        <dbReference type="EMBL" id="CAE8586535.1"/>
    </source>
</evidence>
<dbReference type="OrthoDB" id="10017101at2759"/>
<evidence type="ECO:0000313" key="4">
    <source>
        <dbReference type="Proteomes" id="UP000654075"/>
    </source>
</evidence>
<dbReference type="SUPFAM" id="SSF53335">
    <property type="entry name" value="S-adenosyl-L-methionine-dependent methyltransferases"/>
    <property type="match status" value="1"/>
</dbReference>
<dbReference type="Gene3D" id="3.40.50.150">
    <property type="entry name" value="Vaccinia Virus protein VP39"/>
    <property type="match status" value="1"/>
</dbReference>
<dbReference type="PANTHER" id="PTHR43591:SF99">
    <property type="entry name" value="OS06G0646000 PROTEIN"/>
    <property type="match status" value="1"/>
</dbReference>
<dbReference type="Pfam" id="PF08241">
    <property type="entry name" value="Methyltransf_11"/>
    <property type="match status" value="1"/>
</dbReference>
<organism evidence="3 4">
    <name type="scientific">Polarella glacialis</name>
    <name type="common">Dinoflagellate</name>
    <dbReference type="NCBI Taxonomy" id="89957"/>
    <lineage>
        <taxon>Eukaryota</taxon>
        <taxon>Sar</taxon>
        <taxon>Alveolata</taxon>
        <taxon>Dinophyceae</taxon>
        <taxon>Suessiales</taxon>
        <taxon>Suessiaceae</taxon>
        <taxon>Polarella</taxon>
    </lineage>
</organism>
<dbReference type="InterPro" id="IPR013216">
    <property type="entry name" value="Methyltransf_11"/>
</dbReference>
<dbReference type="InterPro" id="IPR029063">
    <property type="entry name" value="SAM-dependent_MTases_sf"/>
</dbReference>
<name>A0A813DI75_POLGL</name>
<gene>
    <name evidence="3" type="ORF">PGLA1383_LOCUS5394</name>
</gene>
<feature type="domain" description="Methyltransferase type 11" evidence="2">
    <location>
        <begin position="295"/>
        <end position="403"/>
    </location>
</feature>
<evidence type="ECO:0000256" key="1">
    <source>
        <dbReference type="SAM" id="MobiDB-lite"/>
    </source>
</evidence>
<reference evidence="3" key="1">
    <citation type="submission" date="2021-02" db="EMBL/GenBank/DDBJ databases">
        <authorList>
            <person name="Dougan E. K."/>
            <person name="Rhodes N."/>
            <person name="Thang M."/>
            <person name="Chan C."/>
        </authorList>
    </citation>
    <scope>NUCLEOTIDE SEQUENCE</scope>
</reference>
<feature type="region of interest" description="Disordered" evidence="1">
    <location>
        <begin position="105"/>
        <end position="126"/>
    </location>
</feature>
<protein>
    <recommendedName>
        <fullName evidence="2">Methyltransferase type 11 domain-containing protein</fullName>
    </recommendedName>
</protein>
<dbReference type="GO" id="GO:0008757">
    <property type="term" value="F:S-adenosylmethionine-dependent methyltransferase activity"/>
    <property type="evidence" value="ECO:0007669"/>
    <property type="project" value="InterPro"/>
</dbReference>
<evidence type="ECO:0000259" key="2">
    <source>
        <dbReference type="Pfam" id="PF08241"/>
    </source>
</evidence>
<comment type="caution">
    <text evidence="3">The sequence shown here is derived from an EMBL/GenBank/DDBJ whole genome shotgun (WGS) entry which is preliminary data.</text>
</comment>
<dbReference type="EMBL" id="CAJNNV010002117">
    <property type="protein sequence ID" value="CAE8586535.1"/>
    <property type="molecule type" value="Genomic_DNA"/>
</dbReference>
<keyword evidence="4" id="KW-1185">Reference proteome</keyword>
<dbReference type="PANTHER" id="PTHR43591">
    <property type="entry name" value="METHYLTRANSFERASE"/>
    <property type="match status" value="1"/>
</dbReference>
<sequence length="462" mass="48230">MPSLAAGMALASPAPGLWLGPGLLRGGQVGAPRPGAVVPDAAAVAGNVCGPVCGGLTLGASAAMAVAASRRRGCRRGGMVLVANATPQSSGTGDTAETLQTEGVNTSQATDTGPAAGEAVAPPPPPAPRPVPCACPICQTPLGSALEAGIVCKPCGLGFPKEAAGGFLDLTIGAARPAEQLPLKLAPLPRDELEQSFLQRLPFVDQADSIAERLGLPKSREVEALGREILREPQKLLNTGPLGTSTFQNPLVSFAYERGWRKAFASSGFPGPDEEFRLAQDFLSEGQGLLGDVLLDASCGSGLFSRRFASSGSYSTVVALDFSEAMLRQVDDFAEKELGADYSSPPAGQCSLQLVRADIARLPFASKSLGGVHAGAAIHCWPNPENAMAEIARVLRPGGVLVMTTFMPRGPLKPLSQGNGPYRFWEKEELRKLTRQCGLVDFEAITKDPAFIMVRVRKPRAE</sequence>
<dbReference type="Proteomes" id="UP000654075">
    <property type="component" value="Unassembled WGS sequence"/>
</dbReference>
<proteinExistence type="predicted"/>